<dbReference type="KEGG" id="bha:BH3226"/>
<keyword evidence="1" id="KW-0472">Membrane</keyword>
<organism evidence="2 3">
    <name type="scientific">Halalkalibacterium halodurans (strain ATCC BAA-125 / DSM 18197 / FERM 7344 / JCM 9153 / C-125)</name>
    <name type="common">Bacillus halodurans</name>
    <dbReference type="NCBI Taxonomy" id="272558"/>
    <lineage>
        <taxon>Bacteria</taxon>
        <taxon>Bacillati</taxon>
        <taxon>Bacillota</taxon>
        <taxon>Bacilli</taxon>
        <taxon>Bacillales</taxon>
        <taxon>Bacillaceae</taxon>
        <taxon>Halalkalibacterium (ex Joshi et al. 2022)</taxon>
    </lineage>
</organism>
<keyword evidence="1" id="KW-1133">Transmembrane helix</keyword>
<evidence type="ECO:0000256" key="1">
    <source>
        <dbReference type="SAM" id="Phobius"/>
    </source>
</evidence>
<keyword evidence="1" id="KW-0812">Transmembrane</keyword>
<dbReference type="AlphaFoldDB" id="Q9K7Y1"/>
<evidence type="ECO:0000313" key="2">
    <source>
        <dbReference type="EMBL" id="BAB06945.1"/>
    </source>
</evidence>
<dbReference type="HOGENOM" id="CLU_3402069_0_0_9"/>
<name>Q9K7Y1_HALH5</name>
<sequence length="30" mass="3207">MDSESHDQGNMFISIGATVTIAAFSMMADK</sequence>
<dbReference type="EMBL" id="BA000004">
    <property type="protein sequence ID" value="BAB06945.1"/>
    <property type="molecule type" value="Genomic_DNA"/>
</dbReference>
<protein>
    <submittedName>
        <fullName evidence="2">BH3226 protein</fullName>
    </submittedName>
</protein>
<proteinExistence type="predicted"/>
<keyword evidence="3" id="KW-1185">Reference proteome</keyword>
<dbReference type="Proteomes" id="UP000001258">
    <property type="component" value="Chromosome"/>
</dbReference>
<dbReference type="PIR" id="B84053">
    <property type="entry name" value="B84053"/>
</dbReference>
<evidence type="ECO:0000313" key="3">
    <source>
        <dbReference type="Proteomes" id="UP000001258"/>
    </source>
</evidence>
<feature type="transmembrane region" description="Helical" evidence="1">
    <location>
        <begin position="12"/>
        <end position="28"/>
    </location>
</feature>
<accession>Q9K7Y1</accession>
<reference evidence="2 3" key="1">
    <citation type="journal article" date="2000" name="Nucleic Acids Res.">
        <title>Complete genome sequence of the alkaliphilic bacterium Bacillus halodurans and genomic sequence comparison with Bacillus subtilis.</title>
        <authorList>
            <person name="Takami H."/>
            <person name="Nakasone K."/>
            <person name="Takaki Y."/>
            <person name="Maeno G."/>
            <person name="Sasaki R."/>
            <person name="Masui N."/>
            <person name="Fuji F."/>
            <person name="Hirama C."/>
            <person name="Nakamura Y."/>
            <person name="Ogasawara N."/>
            <person name="Kuhara S."/>
            <person name="Horikoshi K."/>
        </authorList>
    </citation>
    <scope>NUCLEOTIDE SEQUENCE [LARGE SCALE GENOMIC DNA]</scope>
    <source>
        <strain evidence="3">ATCC BAA-125 / DSM 18197 / FERM 7344 / JCM 9153 / C-125</strain>
    </source>
</reference>
<gene>
    <name evidence="2" type="ordered locus">BH3226</name>
</gene>